<comment type="cofactor">
    <cofactor evidence="2">
        <name>Zn(2+)</name>
        <dbReference type="ChEBI" id="CHEBI:29105"/>
    </cofactor>
</comment>
<dbReference type="KEGG" id="vg:5176488"/>
<protein>
    <recommendedName>
        <fullName evidence="4">superoxide dismutase</fullName>
        <ecNumber evidence="4">1.15.1.1</ecNumber>
    </recommendedName>
</protein>
<evidence type="ECO:0000256" key="8">
    <source>
        <dbReference type="ARBA" id="ARBA00023002"/>
    </source>
</evidence>
<dbReference type="PRINTS" id="PR00068">
    <property type="entry name" value="CUZNDISMTASE"/>
</dbReference>
<evidence type="ECO:0000313" key="16">
    <source>
        <dbReference type="Proteomes" id="UP000214344"/>
    </source>
</evidence>
<dbReference type="InterPro" id="IPR036423">
    <property type="entry name" value="SOD-like_Cu/Zn_dom_sf"/>
</dbReference>
<evidence type="ECO:0000313" key="14">
    <source>
        <dbReference type="EMBL" id="AGS47953.1"/>
    </source>
</evidence>
<evidence type="ECO:0000313" key="15">
    <source>
        <dbReference type="EMBL" id="QWV59624.1"/>
    </source>
</evidence>
<dbReference type="CDD" id="cd00305">
    <property type="entry name" value="Cu-Zn_Superoxide_Dismutase"/>
    <property type="match status" value="1"/>
</dbReference>
<evidence type="ECO:0000259" key="12">
    <source>
        <dbReference type="Pfam" id="PF00080"/>
    </source>
</evidence>
<evidence type="ECO:0000256" key="7">
    <source>
        <dbReference type="ARBA" id="ARBA00022862"/>
    </source>
</evidence>
<comment type="similarity">
    <text evidence="3">Belongs to the Cu-Zn superoxide dismutase family.</text>
</comment>
<keyword evidence="9" id="KW-0186">Copper</keyword>
<evidence type="ECO:0000313" key="13">
    <source>
        <dbReference type="EMBL" id="ABI35792.1"/>
    </source>
</evidence>
<gene>
    <name evidence="15" type="ORF">QF4000038</name>
    <name evidence="14" type="ORF">wdlz-06GM119</name>
</gene>
<evidence type="ECO:0000256" key="11">
    <source>
        <dbReference type="ARBA" id="ARBA00049204"/>
    </source>
</evidence>
<proteinExistence type="inferred from homology"/>
<dbReference type="EMBL" id="DQ837165">
    <property type="protein sequence ID" value="ABI35792.1"/>
    <property type="molecule type" value="Genomic_DNA"/>
</dbReference>
<keyword evidence="6" id="KW-0862">Zinc</keyword>
<reference evidence="14" key="4">
    <citation type="submission" date="2013-04" db="EMBL/GenBank/DDBJ databases">
        <authorList>
            <person name="Chen J."/>
            <person name="Hu Y."/>
            <person name="Yin Y."/>
            <person name="Wang B."/>
            <person name="Zhu Y."/>
        </authorList>
    </citation>
    <scope>NUCLEOTIDE SEQUENCE</scope>
    <source>
        <strain evidence="14">Unioasis 1</strain>
    </source>
</reference>
<evidence type="ECO:0000256" key="4">
    <source>
        <dbReference type="ARBA" id="ARBA00012682"/>
    </source>
</evidence>
<reference evidence="13 16" key="3">
    <citation type="journal article" date="2007" name="Virology">
        <title>Genome sequence and organization of a nucleopolyhedrovirus that infects the tea looper caterpillar, Ectropis obliqua.</title>
        <authorList>
            <person name="Ma X.C."/>
            <person name="Shang J.Y."/>
            <person name="Yang Z.N."/>
            <person name="Bao Y.Y."/>
            <person name="Xiao Q."/>
            <person name="Zhang C.X."/>
        </authorList>
    </citation>
    <scope>NUCLEOTIDE SEQUENCE [LARGE SCALE GENOMIC DNA]</scope>
    <source>
        <strain evidence="13 16">A1</strain>
    </source>
</reference>
<dbReference type="EMBL" id="KC960018">
    <property type="protein sequence ID" value="AGS47953.1"/>
    <property type="molecule type" value="Genomic_DNA"/>
</dbReference>
<dbReference type="FunFam" id="2.60.40.200:FF:000013">
    <property type="entry name" value="Superoxide dismutase [Cu-Zn]"/>
    <property type="match status" value="1"/>
</dbReference>
<dbReference type="GO" id="GO:0004784">
    <property type="term" value="F:superoxide dismutase activity"/>
    <property type="evidence" value="ECO:0007669"/>
    <property type="project" value="UniProtKB-EC"/>
</dbReference>
<dbReference type="PROSITE" id="PS00087">
    <property type="entry name" value="SOD_CU_ZN_1"/>
    <property type="match status" value="1"/>
</dbReference>
<dbReference type="Gene3D" id="2.60.40.200">
    <property type="entry name" value="Superoxide dismutase, copper/zinc binding domain"/>
    <property type="match status" value="1"/>
</dbReference>
<reference evidence="13" key="2">
    <citation type="submission" date="2006-07" db="EMBL/GenBank/DDBJ databases">
        <authorList>
            <person name="Zhang C.-X."/>
            <person name="Yang Z.-N."/>
            <person name="Ma X.-C."/>
            <person name="Xiao Q."/>
        </authorList>
    </citation>
    <scope>NUCLEOTIDE SEQUENCE</scope>
    <source>
        <strain evidence="13">A1</strain>
    </source>
</reference>
<keyword evidence="7" id="KW-0049">Antioxidant</keyword>
<dbReference type="RefSeq" id="YP_874302.1">
    <property type="nucleotide sequence ID" value="NC_008586.1"/>
</dbReference>
<keyword evidence="10" id="KW-1015">Disulfide bond</keyword>
<dbReference type="Proteomes" id="UP000214344">
    <property type="component" value="Segment"/>
</dbReference>
<evidence type="ECO:0000256" key="2">
    <source>
        <dbReference type="ARBA" id="ARBA00001947"/>
    </source>
</evidence>
<keyword evidence="16" id="KW-1185">Reference proteome</keyword>
<dbReference type="SUPFAM" id="SSF49329">
    <property type="entry name" value="Cu,Zn superoxide dismutase-like"/>
    <property type="match status" value="1"/>
</dbReference>
<reference evidence="13 16" key="1">
    <citation type="journal article" date="2006" name="J. Microbiol.">
        <title>Morphological, phylogenetic and biological characteristics of Ectropis obliqua single-nucleocapsid nucleopolyhedrovirus.</title>
        <authorList>
            <person name="Ma X.C."/>
            <person name="Xu H.J."/>
            <person name="Tang M.J."/>
            <person name="Xiao Q."/>
            <person name="Hong J."/>
            <person name="Zhang C.X."/>
        </authorList>
    </citation>
    <scope>NUCLEOTIDE SEQUENCE [LARGE SCALE GENOMIC DNA]</scope>
    <source>
        <strain evidence="13 16">A1</strain>
    </source>
</reference>
<organism evidence="13 16">
    <name type="scientific">Ectropis obliqua nucleopolyhedrovirus</name>
    <dbReference type="NCBI Taxonomy" id="59376"/>
    <lineage>
        <taxon>Viruses</taxon>
        <taxon>Viruses incertae sedis</taxon>
        <taxon>Naldaviricetes</taxon>
        <taxon>Lefavirales</taxon>
        <taxon>Baculoviridae</taxon>
        <taxon>Alphabaculovirus</taxon>
        <taxon>Alphabaculovirus ecobliquae</taxon>
    </lineage>
</organism>
<evidence type="ECO:0000256" key="6">
    <source>
        <dbReference type="ARBA" id="ARBA00022833"/>
    </source>
</evidence>
<dbReference type="PANTHER" id="PTHR10003">
    <property type="entry name" value="SUPEROXIDE DISMUTASE CU-ZN -RELATED"/>
    <property type="match status" value="1"/>
</dbReference>
<dbReference type="InterPro" id="IPR018152">
    <property type="entry name" value="SOD_Cu/Zn_BS"/>
</dbReference>
<evidence type="ECO:0000256" key="9">
    <source>
        <dbReference type="ARBA" id="ARBA00023008"/>
    </source>
</evidence>
<dbReference type="EC" id="1.15.1.1" evidence="4"/>
<dbReference type="PROSITE" id="PS00332">
    <property type="entry name" value="SOD_CU_ZN_2"/>
    <property type="match status" value="1"/>
</dbReference>
<dbReference type="InterPro" id="IPR024134">
    <property type="entry name" value="SOD_Cu/Zn_/chaperone"/>
</dbReference>
<dbReference type="InterPro" id="IPR001424">
    <property type="entry name" value="SOD_Cu_Zn_dom"/>
</dbReference>
<dbReference type="EMBL" id="MZ394738">
    <property type="protein sequence ID" value="QWV59624.1"/>
    <property type="molecule type" value="Genomic_DNA"/>
</dbReference>
<keyword evidence="5" id="KW-0479">Metal-binding</keyword>
<dbReference type="OrthoDB" id="15673at10239"/>
<comment type="catalytic activity">
    <reaction evidence="11">
        <text>2 superoxide + 2 H(+) = H2O2 + O2</text>
        <dbReference type="Rhea" id="RHEA:20696"/>
        <dbReference type="ChEBI" id="CHEBI:15378"/>
        <dbReference type="ChEBI" id="CHEBI:15379"/>
        <dbReference type="ChEBI" id="CHEBI:16240"/>
        <dbReference type="ChEBI" id="CHEBI:18421"/>
        <dbReference type="EC" id="1.15.1.1"/>
    </reaction>
</comment>
<comment type="cofactor">
    <cofactor evidence="1">
        <name>Cu cation</name>
        <dbReference type="ChEBI" id="CHEBI:23378"/>
    </cofactor>
</comment>
<name>A0EZ12_9ABAC</name>
<sequence>MVAVSALCVIRGDVTGQVTLYQHTPNHPTQIEGYILNLPRGKYGFHIHEYGDMSNGCTSAGEHYNPYNKNHGGPNNLDRHVGDLGNIESVSSTASTHFKIISNMIMLQGPYNVVGRSMVVHAQQDDLGQTDNPLSKTTGNSGGRIACGIIGYNNKNVVPSKTKF</sequence>
<dbReference type="GO" id="GO:0005507">
    <property type="term" value="F:copper ion binding"/>
    <property type="evidence" value="ECO:0007669"/>
    <property type="project" value="InterPro"/>
</dbReference>
<accession>A0EZ12</accession>
<reference evidence="15" key="5">
    <citation type="submission" date="2021-06" db="EMBL/GenBank/DDBJ databases">
        <authorList>
            <person name="Xiao Q."/>
            <person name="Zhang X.X."/>
            <person name="Tang M.J."/>
        </authorList>
    </citation>
    <scope>NUCLEOTIDE SEQUENCE</scope>
    <source>
        <strain evidence="15">QF4</strain>
    </source>
</reference>
<evidence type="ECO:0000256" key="1">
    <source>
        <dbReference type="ARBA" id="ARBA00001935"/>
    </source>
</evidence>
<evidence type="ECO:0000256" key="3">
    <source>
        <dbReference type="ARBA" id="ARBA00010457"/>
    </source>
</evidence>
<feature type="domain" description="Superoxide dismutase copper/zinc binding" evidence="12">
    <location>
        <begin position="14"/>
        <end position="150"/>
    </location>
</feature>
<evidence type="ECO:0000256" key="10">
    <source>
        <dbReference type="ARBA" id="ARBA00023157"/>
    </source>
</evidence>
<dbReference type="Pfam" id="PF00080">
    <property type="entry name" value="Sod_Cu"/>
    <property type="match status" value="1"/>
</dbReference>
<keyword evidence="8" id="KW-0560">Oxidoreductase</keyword>
<evidence type="ECO:0000256" key="5">
    <source>
        <dbReference type="ARBA" id="ARBA00022723"/>
    </source>
</evidence>